<name>A0A0F8WU13_9ZZZZ</name>
<evidence type="ECO:0000256" key="1">
    <source>
        <dbReference type="ARBA" id="ARBA00023125"/>
    </source>
</evidence>
<dbReference type="InterPro" id="IPR014710">
    <property type="entry name" value="RmlC-like_jellyroll"/>
</dbReference>
<keyword evidence="1" id="KW-0238">DNA-binding</keyword>
<dbReference type="SMART" id="SM00530">
    <property type="entry name" value="HTH_XRE"/>
    <property type="match status" value="1"/>
</dbReference>
<dbReference type="EMBL" id="LAZR01063075">
    <property type="protein sequence ID" value="KKK60228.1"/>
    <property type="molecule type" value="Genomic_DNA"/>
</dbReference>
<dbReference type="InterPro" id="IPR010982">
    <property type="entry name" value="Lambda_DNA-bd_dom_sf"/>
</dbReference>
<dbReference type="InterPro" id="IPR013096">
    <property type="entry name" value="Cupin_2"/>
</dbReference>
<dbReference type="AlphaFoldDB" id="A0A0F8WU13"/>
<dbReference type="InterPro" id="IPR050807">
    <property type="entry name" value="TransReg_Diox_bact_type"/>
</dbReference>
<accession>A0A0F8WU13</accession>
<dbReference type="Gene3D" id="2.60.120.10">
    <property type="entry name" value="Jelly Rolls"/>
    <property type="match status" value="1"/>
</dbReference>
<dbReference type="Pfam" id="PF07883">
    <property type="entry name" value="Cupin_2"/>
    <property type="match status" value="1"/>
</dbReference>
<organism evidence="3">
    <name type="scientific">marine sediment metagenome</name>
    <dbReference type="NCBI Taxonomy" id="412755"/>
    <lineage>
        <taxon>unclassified sequences</taxon>
        <taxon>metagenomes</taxon>
        <taxon>ecological metagenomes</taxon>
    </lineage>
</organism>
<comment type="caution">
    <text evidence="3">The sequence shown here is derived from an EMBL/GenBank/DDBJ whole genome shotgun (WGS) entry which is preliminary data.</text>
</comment>
<proteinExistence type="predicted"/>
<dbReference type="CDD" id="cd00093">
    <property type="entry name" value="HTH_XRE"/>
    <property type="match status" value="1"/>
</dbReference>
<sequence length="180" mass="20070">MELGGTIRKIRKGKLLTLNDVAHMTNLTQSLLSQIENNKAQPSIASLMAISKALNTPIAYFFDQDDNHTESPVLRSSERPVVHTNSGITYYLLSPNVEAVQIEMLYAEYEKGSSTEVMHTHSGYECGIVLKGKLEVRLNEDRHVLNRGDSITIPSAQPHDIVNIYDGMTTAIWVNNPPTY</sequence>
<dbReference type="GO" id="GO:0003700">
    <property type="term" value="F:DNA-binding transcription factor activity"/>
    <property type="evidence" value="ECO:0007669"/>
    <property type="project" value="TreeGrafter"/>
</dbReference>
<feature type="domain" description="HTH cro/C1-type" evidence="2">
    <location>
        <begin position="7"/>
        <end position="61"/>
    </location>
</feature>
<dbReference type="PANTHER" id="PTHR46797:SF1">
    <property type="entry name" value="METHYLPHOSPHONATE SYNTHASE"/>
    <property type="match status" value="1"/>
</dbReference>
<gene>
    <name evidence="3" type="ORF">LCGC14_3026470</name>
</gene>
<dbReference type="Pfam" id="PF01381">
    <property type="entry name" value="HTH_3"/>
    <property type="match status" value="1"/>
</dbReference>
<dbReference type="InterPro" id="IPR011051">
    <property type="entry name" value="RmlC_Cupin_sf"/>
</dbReference>
<dbReference type="SUPFAM" id="SSF51182">
    <property type="entry name" value="RmlC-like cupins"/>
    <property type="match status" value="1"/>
</dbReference>
<dbReference type="CDD" id="cd02209">
    <property type="entry name" value="cupin_XRE_C"/>
    <property type="match status" value="1"/>
</dbReference>
<evidence type="ECO:0000259" key="2">
    <source>
        <dbReference type="PROSITE" id="PS50943"/>
    </source>
</evidence>
<protein>
    <recommendedName>
        <fullName evidence="2">HTH cro/C1-type domain-containing protein</fullName>
    </recommendedName>
</protein>
<dbReference type="PROSITE" id="PS50943">
    <property type="entry name" value="HTH_CROC1"/>
    <property type="match status" value="1"/>
</dbReference>
<reference evidence="3" key="1">
    <citation type="journal article" date="2015" name="Nature">
        <title>Complex archaea that bridge the gap between prokaryotes and eukaryotes.</title>
        <authorList>
            <person name="Spang A."/>
            <person name="Saw J.H."/>
            <person name="Jorgensen S.L."/>
            <person name="Zaremba-Niedzwiedzka K."/>
            <person name="Martijn J."/>
            <person name="Lind A.E."/>
            <person name="van Eijk R."/>
            <person name="Schleper C."/>
            <person name="Guy L."/>
            <person name="Ettema T.J."/>
        </authorList>
    </citation>
    <scope>NUCLEOTIDE SEQUENCE</scope>
</reference>
<dbReference type="Gene3D" id="1.10.260.40">
    <property type="entry name" value="lambda repressor-like DNA-binding domains"/>
    <property type="match status" value="1"/>
</dbReference>
<dbReference type="PANTHER" id="PTHR46797">
    <property type="entry name" value="HTH-TYPE TRANSCRIPTIONAL REGULATOR"/>
    <property type="match status" value="1"/>
</dbReference>
<evidence type="ECO:0000313" key="3">
    <source>
        <dbReference type="EMBL" id="KKK60228.1"/>
    </source>
</evidence>
<dbReference type="GO" id="GO:0003677">
    <property type="term" value="F:DNA binding"/>
    <property type="evidence" value="ECO:0007669"/>
    <property type="project" value="UniProtKB-KW"/>
</dbReference>
<dbReference type="InterPro" id="IPR001387">
    <property type="entry name" value="Cro/C1-type_HTH"/>
</dbReference>
<dbReference type="SUPFAM" id="SSF47413">
    <property type="entry name" value="lambda repressor-like DNA-binding domains"/>
    <property type="match status" value="1"/>
</dbReference>
<dbReference type="GO" id="GO:0005829">
    <property type="term" value="C:cytosol"/>
    <property type="evidence" value="ECO:0007669"/>
    <property type="project" value="TreeGrafter"/>
</dbReference>